<dbReference type="CDD" id="cd13870">
    <property type="entry name" value="CuRO_2_CopA_like_1"/>
    <property type="match status" value="1"/>
</dbReference>
<dbReference type="PANTHER" id="PTHR11709:SF394">
    <property type="entry name" value="FI03373P-RELATED"/>
    <property type="match status" value="1"/>
</dbReference>
<dbReference type="PROSITE" id="PS00080">
    <property type="entry name" value="MULTICOPPER_OXIDASE2"/>
    <property type="match status" value="1"/>
</dbReference>
<feature type="compositionally biased region" description="Basic and acidic residues" evidence="4">
    <location>
        <begin position="226"/>
        <end position="237"/>
    </location>
</feature>
<evidence type="ECO:0000313" key="9">
    <source>
        <dbReference type="Proteomes" id="UP001156398"/>
    </source>
</evidence>
<dbReference type="Proteomes" id="UP001156398">
    <property type="component" value="Unassembled WGS sequence"/>
</dbReference>
<evidence type="ECO:0000259" key="7">
    <source>
        <dbReference type="Pfam" id="PF07732"/>
    </source>
</evidence>
<evidence type="ECO:0000313" key="8">
    <source>
        <dbReference type="EMBL" id="MDI5961653.1"/>
    </source>
</evidence>
<keyword evidence="9" id="KW-1185">Reference proteome</keyword>
<protein>
    <submittedName>
        <fullName evidence="8">Multicopper oxidase family protein</fullName>
    </submittedName>
</protein>
<dbReference type="InterPro" id="IPR011707">
    <property type="entry name" value="Cu-oxidase-like_N"/>
</dbReference>
<dbReference type="SUPFAM" id="SSF49503">
    <property type="entry name" value="Cupredoxins"/>
    <property type="match status" value="3"/>
</dbReference>
<dbReference type="CDD" id="cd13861">
    <property type="entry name" value="CuRO_1_CumA_like"/>
    <property type="match status" value="1"/>
</dbReference>
<gene>
    <name evidence="8" type="ORF">POF43_002765</name>
</gene>
<dbReference type="InterPro" id="IPR006311">
    <property type="entry name" value="TAT_signal"/>
</dbReference>
<feature type="domain" description="Plastocyanin-like" evidence="5">
    <location>
        <begin position="279"/>
        <end position="379"/>
    </location>
</feature>
<keyword evidence="2" id="KW-0560">Oxidoreductase</keyword>
<reference evidence="8 9" key="1">
    <citation type="submission" date="2023-05" db="EMBL/GenBank/DDBJ databases">
        <title>Streptantibioticus silvisoli sp. nov., acidotolerant actinomycetes 1 from pine litter.</title>
        <authorList>
            <person name="Swiecimska M."/>
            <person name="Golinska P."/>
            <person name="Sangal V."/>
            <person name="Wachnowicz B."/>
            <person name="Goodfellow M."/>
        </authorList>
    </citation>
    <scope>NUCLEOTIDE SEQUENCE [LARGE SCALE GENOMIC DNA]</scope>
    <source>
        <strain evidence="8 9">SL54</strain>
    </source>
</reference>
<dbReference type="InterPro" id="IPR034279">
    <property type="entry name" value="CuRO_3_CopA"/>
</dbReference>
<dbReference type="RefSeq" id="WP_271325844.1">
    <property type="nucleotide sequence ID" value="NZ_JAAGKO020000002.1"/>
</dbReference>
<evidence type="ECO:0000256" key="4">
    <source>
        <dbReference type="SAM" id="MobiDB-lite"/>
    </source>
</evidence>
<dbReference type="InterPro" id="IPR008972">
    <property type="entry name" value="Cupredoxin"/>
</dbReference>
<evidence type="ECO:0000259" key="6">
    <source>
        <dbReference type="Pfam" id="PF07731"/>
    </source>
</evidence>
<dbReference type="Gene3D" id="2.60.40.420">
    <property type="entry name" value="Cupredoxins - blue copper proteins"/>
    <property type="match status" value="2"/>
</dbReference>
<dbReference type="Pfam" id="PF07731">
    <property type="entry name" value="Cu-oxidase_2"/>
    <property type="match status" value="1"/>
</dbReference>
<dbReference type="PROSITE" id="PS51257">
    <property type="entry name" value="PROKAR_LIPOPROTEIN"/>
    <property type="match status" value="1"/>
</dbReference>
<evidence type="ECO:0000256" key="2">
    <source>
        <dbReference type="ARBA" id="ARBA00023002"/>
    </source>
</evidence>
<dbReference type="Pfam" id="PF07732">
    <property type="entry name" value="Cu-oxidase_3"/>
    <property type="match status" value="1"/>
</dbReference>
<keyword evidence="1" id="KW-0479">Metal-binding</keyword>
<keyword evidence="3" id="KW-0186">Copper</keyword>
<accession>A0ABT6VW11</accession>
<sequence>MRSLRRRSVLSAGLAAAGGGLLGACGPALGSGRNAPPPPGYVRPDGPQVLAAERERGGTGPVTKVELAALAALADLGGPTVPTWTYGGQVPGRCVRVKAGGTLELTLTNHLPQPTTMHWHGCVIRNDMDGVPGLTQDPITPGSEFMYRFKLERPGTYWFHPHTGVQLDRGLYAPLIVDDPREPLRYDHEWIVVLDDWVDGVAGSTPDIVLAQLAQDDEFGPRRGRRDGGRDGDRDDGMGDMGGMGAPTADPSVGPDRRFGRGGSDLLGGHPGDVAYPYYLINGRVASAPETFRARPGDRVRLRIINAGGDTAFRVALGGHRMTVTHTDGQPVVHRDTDALLLGMGERYDVLVTVGDGVFPLVALAEGKDATAMAVLRTSASGAVPAAGTRPSELDGMPLSAHRLTADESVALEPRPVDTTVPLRLTRNMPAYDWGFNRRDYSPSERMPVSRGQRVRLSFVNETRMWHPVHLHGHSFALPDGGPMKDTVIVLPRRSLDVEMDADNPGLWMLHCHNIYHAESGMMTVLGYRS</sequence>
<dbReference type="CDD" id="cd13896">
    <property type="entry name" value="CuRO_3_CopA"/>
    <property type="match status" value="1"/>
</dbReference>
<name>A0ABT6VW11_9ACTN</name>
<dbReference type="Pfam" id="PF00394">
    <property type="entry name" value="Cu-oxidase"/>
    <property type="match status" value="1"/>
</dbReference>
<dbReference type="PROSITE" id="PS51318">
    <property type="entry name" value="TAT"/>
    <property type="match status" value="1"/>
</dbReference>
<comment type="caution">
    <text evidence="8">The sequence shown here is derived from an EMBL/GenBank/DDBJ whole genome shotgun (WGS) entry which is preliminary data.</text>
</comment>
<feature type="domain" description="Plastocyanin-like" evidence="7">
    <location>
        <begin position="76"/>
        <end position="181"/>
    </location>
</feature>
<dbReference type="InterPro" id="IPR001117">
    <property type="entry name" value="Cu-oxidase_2nd"/>
</dbReference>
<dbReference type="InterPro" id="IPR002355">
    <property type="entry name" value="Cu_oxidase_Cu_BS"/>
</dbReference>
<dbReference type="PROSITE" id="PS00079">
    <property type="entry name" value="MULTICOPPER_OXIDASE1"/>
    <property type="match status" value="1"/>
</dbReference>
<dbReference type="InterPro" id="IPR045087">
    <property type="entry name" value="Cu-oxidase_fam"/>
</dbReference>
<proteinExistence type="predicted"/>
<feature type="domain" description="Plastocyanin-like" evidence="6">
    <location>
        <begin position="416"/>
        <end position="526"/>
    </location>
</feature>
<evidence type="ECO:0000256" key="1">
    <source>
        <dbReference type="ARBA" id="ARBA00022723"/>
    </source>
</evidence>
<evidence type="ECO:0000259" key="5">
    <source>
        <dbReference type="Pfam" id="PF00394"/>
    </source>
</evidence>
<dbReference type="PANTHER" id="PTHR11709">
    <property type="entry name" value="MULTI-COPPER OXIDASE"/>
    <property type="match status" value="1"/>
</dbReference>
<evidence type="ECO:0000256" key="3">
    <source>
        <dbReference type="ARBA" id="ARBA00023008"/>
    </source>
</evidence>
<dbReference type="EMBL" id="JAAGKO020000002">
    <property type="protein sequence ID" value="MDI5961653.1"/>
    <property type="molecule type" value="Genomic_DNA"/>
</dbReference>
<organism evidence="8 9">
    <name type="scientific">Streptantibioticus silvisoli</name>
    <dbReference type="NCBI Taxonomy" id="2705255"/>
    <lineage>
        <taxon>Bacteria</taxon>
        <taxon>Bacillati</taxon>
        <taxon>Actinomycetota</taxon>
        <taxon>Actinomycetes</taxon>
        <taxon>Kitasatosporales</taxon>
        <taxon>Streptomycetaceae</taxon>
        <taxon>Streptantibioticus</taxon>
    </lineage>
</organism>
<dbReference type="InterPro" id="IPR011706">
    <property type="entry name" value="Cu-oxidase_C"/>
</dbReference>
<feature type="region of interest" description="Disordered" evidence="4">
    <location>
        <begin position="212"/>
        <end position="266"/>
    </location>
</feature>
<dbReference type="InterPro" id="IPR033138">
    <property type="entry name" value="Cu_oxidase_CS"/>
</dbReference>